<dbReference type="GO" id="GO:0030246">
    <property type="term" value="F:carbohydrate binding"/>
    <property type="evidence" value="ECO:0007669"/>
    <property type="project" value="InterPro"/>
</dbReference>
<dbReference type="AlphaFoldDB" id="A0A140L2W3"/>
<dbReference type="GO" id="GO:0005975">
    <property type="term" value="P:carbohydrate metabolic process"/>
    <property type="evidence" value="ECO:0007669"/>
    <property type="project" value="InterPro"/>
</dbReference>
<protein>
    <submittedName>
        <fullName evidence="9">Kojibiose phosphorylase</fullName>
        <ecNumber evidence="9">2.4.1.230</ecNumber>
    </submittedName>
</protein>
<feature type="domain" description="Glycoside hydrolase family 65 C-terminal" evidence="7">
    <location>
        <begin position="709"/>
        <end position="776"/>
    </location>
</feature>
<evidence type="ECO:0000313" key="10">
    <source>
        <dbReference type="Proteomes" id="UP000070456"/>
    </source>
</evidence>
<dbReference type="GO" id="GO:0004553">
    <property type="term" value="F:hydrolase activity, hydrolyzing O-glycosyl compounds"/>
    <property type="evidence" value="ECO:0007669"/>
    <property type="project" value="TreeGrafter"/>
</dbReference>
<evidence type="ECO:0000256" key="1">
    <source>
        <dbReference type="ARBA" id="ARBA00006768"/>
    </source>
</evidence>
<comment type="caution">
    <text evidence="9">The sequence shown here is derived from an EMBL/GenBank/DDBJ whole genome shotgun (WGS) entry which is preliminary data.</text>
</comment>
<dbReference type="Proteomes" id="UP000070456">
    <property type="component" value="Unassembled WGS sequence"/>
</dbReference>
<dbReference type="RefSeq" id="WP_157064985.1">
    <property type="nucleotide sequence ID" value="NZ_LOEE01000045.1"/>
</dbReference>
<evidence type="ECO:0000259" key="6">
    <source>
        <dbReference type="Pfam" id="PF03632"/>
    </source>
</evidence>
<evidence type="ECO:0000313" key="9">
    <source>
        <dbReference type="EMBL" id="KXG74888.1"/>
    </source>
</evidence>
<feature type="active site" description="Proton donor" evidence="4">
    <location>
        <position position="497"/>
    </location>
</feature>
<dbReference type="Gene3D" id="2.70.98.40">
    <property type="entry name" value="Glycoside hydrolase, family 65, N-terminal domain"/>
    <property type="match status" value="1"/>
</dbReference>
<gene>
    <name evidence="9" type="primary">kojP</name>
    <name evidence="9" type="ORF">AN619_20580</name>
</gene>
<feature type="domain" description="Glycoside hydrolase family 65 central catalytic" evidence="6">
    <location>
        <begin position="319"/>
        <end position="699"/>
    </location>
</feature>
<dbReference type="OrthoDB" id="9758855at2"/>
<comment type="similarity">
    <text evidence="1">Belongs to the glycosyl hydrolase 65 family.</text>
</comment>
<dbReference type="InterPro" id="IPR005195">
    <property type="entry name" value="Glyco_hydro_65_M"/>
</dbReference>
<feature type="domain" description="Glycoside hydrolase family 65 N-terminal" evidence="8">
    <location>
        <begin position="17"/>
        <end position="255"/>
    </location>
</feature>
<dbReference type="Pfam" id="PF03633">
    <property type="entry name" value="Glyco_hydro_65C"/>
    <property type="match status" value="1"/>
</dbReference>
<feature type="binding site" evidence="5">
    <location>
        <begin position="611"/>
        <end position="612"/>
    </location>
    <ligand>
        <name>substrate</name>
    </ligand>
</feature>
<dbReference type="InterPro" id="IPR005196">
    <property type="entry name" value="Glyco_hydro_65_N"/>
</dbReference>
<dbReference type="SUPFAM" id="SSF48208">
    <property type="entry name" value="Six-hairpin glycosidases"/>
    <property type="match status" value="1"/>
</dbReference>
<dbReference type="Gene3D" id="1.50.10.10">
    <property type="match status" value="1"/>
</dbReference>
<dbReference type="Pfam" id="PF03636">
    <property type="entry name" value="Glyco_hydro_65N"/>
    <property type="match status" value="1"/>
</dbReference>
<dbReference type="Gene3D" id="2.60.420.10">
    <property type="entry name" value="Maltose phosphorylase, domain 3"/>
    <property type="match status" value="1"/>
</dbReference>
<keyword evidence="3 9" id="KW-0808">Transferase</keyword>
<evidence type="ECO:0000256" key="4">
    <source>
        <dbReference type="PIRSR" id="PIRSR036289-50"/>
    </source>
</evidence>
<feature type="binding site" evidence="5">
    <location>
        <begin position="354"/>
        <end position="355"/>
    </location>
    <ligand>
        <name>substrate</name>
    </ligand>
</feature>
<dbReference type="InterPro" id="IPR012341">
    <property type="entry name" value="6hp_glycosidase-like_sf"/>
</dbReference>
<organism evidence="9 10">
    <name type="scientific">Thermotalea metallivorans</name>
    <dbReference type="NCBI Taxonomy" id="520762"/>
    <lineage>
        <taxon>Bacteria</taxon>
        <taxon>Bacillati</taxon>
        <taxon>Bacillota</taxon>
        <taxon>Clostridia</taxon>
        <taxon>Peptostreptococcales</taxon>
        <taxon>Thermotaleaceae</taxon>
        <taxon>Thermotalea</taxon>
    </lineage>
</organism>
<dbReference type="PANTHER" id="PTHR11051:SF8">
    <property type="entry name" value="PROTEIN-GLUCOSYLGALACTOSYLHYDROXYLYSINE GLUCOSIDASE"/>
    <property type="match status" value="1"/>
</dbReference>
<dbReference type="PIRSF" id="PIRSF036289">
    <property type="entry name" value="Glycosyl_hydrolase_malt_phosph"/>
    <property type="match status" value="1"/>
</dbReference>
<evidence type="ECO:0000259" key="7">
    <source>
        <dbReference type="Pfam" id="PF03633"/>
    </source>
</evidence>
<dbReference type="PANTHER" id="PTHR11051">
    <property type="entry name" value="GLYCOSYL HYDROLASE-RELATED"/>
    <property type="match status" value="1"/>
</dbReference>
<name>A0A140L2W3_9FIRM</name>
<dbReference type="InterPro" id="IPR017045">
    <property type="entry name" value="Malt_Pase/Glycosyl_Hdrlase"/>
</dbReference>
<dbReference type="InterPro" id="IPR011013">
    <property type="entry name" value="Gal_mutarotase_sf_dom"/>
</dbReference>
<dbReference type="InterPro" id="IPR037018">
    <property type="entry name" value="GH65_N"/>
</dbReference>
<reference evidence="9 10" key="1">
    <citation type="submission" date="2015-12" db="EMBL/GenBank/DDBJ databases">
        <title>Draft genome sequence of the thermoanaerobe Thermotalea metallivorans, an isolate from the runoff channel of the Great Artesian Basin, Australia.</title>
        <authorList>
            <person name="Patel B.K."/>
        </authorList>
    </citation>
    <scope>NUCLEOTIDE SEQUENCE [LARGE SCALE GENOMIC DNA]</scope>
    <source>
        <strain evidence="9 10">B2-1</strain>
    </source>
</reference>
<dbReference type="EMBL" id="LOEE01000045">
    <property type="protein sequence ID" value="KXG74888.1"/>
    <property type="molecule type" value="Genomic_DNA"/>
</dbReference>
<sequence length="785" mass="91469">MDYASGENELKNWIIAETGFNPDYLGKCEAMMALGNGYLGLRSATEESYVGEVRNLFVAGTFNRFDEYEVTELPNGADITRMDIRINGKRFSLENGKIRKYKRMLNLKTGELTRHIRWVSPRGEELEFVFRRFVSLNNLHCIGMRAEITAMNQDMEVSIESGINGQLTNTGVQHFHEGEKRIFEKKYLQLIQTTTQSKIDFVVNTVHQYRVDGKEVDGEPKMVIDRRKVVLIQDIKLNRGQKLVVEKISNVYTSRDKEYDHGDYSLEVLRKDALFNLKSECKKGYEGLLQESIKKWEEVWEKYSICIDSLQDFDQLAIRFAHYHLVIMTPAHDHRMGIGAKGLSGEGYKGHSFWDTEIYILPFFTYTDPQIARKLLEYRYHTIDGARKKAKENGYEGAMYPWESAWKDDGEVTPVWGAVDIVTGKATKIWSGFIEKHISSDIAFALWQYYMITGDEDFMEKYGYEMLFEIAKFWASCLEWSEEKKEYHINDVIGPDEYKEHVNNNAFTNYMAHWTISKAIDYYHVVKEKKPEVYGRLNVLLGLDEAYRHWISKVDKIYLPQPRQEDLVIPQDDTYLQKEIIDLTEYKNQKHVGSIFRDYNLEQVNNIQVSKQADTLILFYLLENLFTKDIKRANWNYYEPKTLHDSSLSLSIHSILACDLDDLELAYSLFERAARIDLGPNMKSSDHGIHAAALGGIWQGVVCGFGGVRMLNGELRIDPKLPKEWSRLEFPIEWRGNRLHIVVTKDKEKQRLYITRMSNHDNAQAITLEVRGRKYTFKERLMVNL</sequence>
<keyword evidence="10" id="KW-1185">Reference proteome</keyword>
<dbReference type="InterPro" id="IPR005194">
    <property type="entry name" value="Glyco_hydro_65_C"/>
</dbReference>
<evidence type="ECO:0000256" key="2">
    <source>
        <dbReference type="ARBA" id="ARBA00022676"/>
    </source>
</evidence>
<keyword evidence="2 9" id="KW-0328">Glycosyltransferase</keyword>
<dbReference type="SUPFAM" id="SSF74650">
    <property type="entry name" value="Galactose mutarotase-like"/>
    <property type="match status" value="1"/>
</dbReference>
<accession>A0A140L2W3</accession>
<dbReference type="EC" id="2.4.1.230" evidence="9"/>
<dbReference type="PATRIC" id="fig|520762.4.peg.2273"/>
<evidence type="ECO:0000256" key="5">
    <source>
        <dbReference type="PIRSR" id="PIRSR036289-51"/>
    </source>
</evidence>
<dbReference type="GO" id="GO:0033831">
    <property type="term" value="F:kojibiose phosphorylase activity"/>
    <property type="evidence" value="ECO:0007669"/>
    <property type="project" value="UniProtKB-EC"/>
</dbReference>
<proteinExistence type="inferred from homology"/>
<dbReference type="InterPro" id="IPR008928">
    <property type="entry name" value="6-hairpin_glycosidase_sf"/>
</dbReference>
<evidence type="ECO:0000259" key="8">
    <source>
        <dbReference type="Pfam" id="PF03636"/>
    </source>
</evidence>
<evidence type="ECO:0000256" key="3">
    <source>
        <dbReference type="ARBA" id="ARBA00022679"/>
    </source>
</evidence>
<dbReference type="STRING" id="520762.AN619_20580"/>
<dbReference type="Pfam" id="PF03632">
    <property type="entry name" value="Glyco_hydro_65m"/>
    <property type="match status" value="1"/>
</dbReference>